<sequence>MVAAATMAAVVIFFVFSAGLSAAAAAVVEHTFVVSRVNMTRSCKEILVTVVNGQLPGPTIEVTEGVSVAVHVVNKSPYNLIIHWHGVKQRLNCWADGVPMITQRPIWPSHNFTYQFDVAGQEGTLWWHAHVGSFRASLHGAIIIRPRHGASSYPFPEPHREIPIMIEEWWDMDLQQLDRHMIDGNFDDNPTAMTMNGKLGHPFNCSGVVKDGYVLDVEPGMTYLLRVINVALFSEVYFKISGHNFTVVAADANYVNPYTTDVISIAPGETFDALVVADAPHGSYNMVAVAQQVPKPEQQLPYFVTTGTLQYKQNDCGHGNVQESLASVALVVPDQMPDQHDTMTTYYFHGNLTSLHHRWQQQVPVLTDEIFFITLSDGTICRHGRQSCKRSGSNESLLVAAMNNVSFQLPSSLEAPLLEAHYYHCNENDGVKLFMLPNSPPREFNYTDFSLVSSSAQLEATKKRMVGRRFRHGAVVDLVFQNTALMQTGSHPMHLHGHDMFVLAQGHGIYDAAKDVARYNLMDPPLGWVAVRFVADNPGISAHSCKQAITFSYANLDGMEPCRPCVSFHIP</sequence>
<feature type="domain" description="Plastocyanin-like" evidence="17">
    <location>
        <begin position="35"/>
        <end position="147"/>
    </location>
</feature>
<dbReference type="Pfam" id="PF07732">
    <property type="entry name" value="Cu-oxidase_3"/>
    <property type="match status" value="1"/>
</dbReference>
<keyword evidence="12" id="KW-0186">Copper</keyword>
<keyword evidence="9" id="KW-0479">Metal-binding</keyword>
<dbReference type="Gene3D" id="2.60.40.420">
    <property type="entry name" value="Cupredoxins - blue copper proteins"/>
    <property type="match status" value="3"/>
</dbReference>
<evidence type="ECO:0000256" key="7">
    <source>
        <dbReference type="ARBA" id="ARBA00022523"/>
    </source>
</evidence>
<evidence type="ECO:0000256" key="4">
    <source>
        <dbReference type="ARBA" id="ARBA00004271"/>
    </source>
</evidence>
<comment type="similarity">
    <text evidence="5">Belongs to the multicopper oxidase family.</text>
</comment>
<protein>
    <recommendedName>
        <fullName evidence="6">laccase</fullName>
        <ecNumber evidence="6">1.10.3.2</ecNumber>
    </recommendedName>
</protein>
<evidence type="ECO:0000256" key="6">
    <source>
        <dbReference type="ARBA" id="ARBA00012297"/>
    </source>
</evidence>
<keyword evidence="8" id="KW-0964">Secreted</keyword>
<dbReference type="GO" id="GO:0005507">
    <property type="term" value="F:copper ion binding"/>
    <property type="evidence" value="ECO:0007669"/>
    <property type="project" value="InterPro"/>
</dbReference>
<organism evidence="18 19">
    <name type="scientific">Digitaria exilis</name>
    <dbReference type="NCBI Taxonomy" id="1010633"/>
    <lineage>
        <taxon>Eukaryota</taxon>
        <taxon>Viridiplantae</taxon>
        <taxon>Streptophyta</taxon>
        <taxon>Embryophyta</taxon>
        <taxon>Tracheophyta</taxon>
        <taxon>Spermatophyta</taxon>
        <taxon>Magnoliopsida</taxon>
        <taxon>Liliopsida</taxon>
        <taxon>Poales</taxon>
        <taxon>Poaceae</taxon>
        <taxon>PACMAD clade</taxon>
        <taxon>Panicoideae</taxon>
        <taxon>Panicodae</taxon>
        <taxon>Paniceae</taxon>
        <taxon>Anthephorinae</taxon>
        <taxon>Digitaria</taxon>
    </lineage>
</organism>
<dbReference type="GO" id="GO:0052716">
    <property type="term" value="F:hydroquinone:oxygen oxidoreductase activity"/>
    <property type="evidence" value="ECO:0007669"/>
    <property type="project" value="UniProtKB-EC"/>
</dbReference>
<evidence type="ECO:0000259" key="16">
    <source>
        <dbReference type="Pfam" id="PF07731"/>
    </source>
</evidence>
<comment type="caution">
    <text evidence="18">The sequence shown here is derived from an EMBL/GenBank/DDBJ whole genome shotgun (WGS) entry which is preliminary data.</text>
</comment>
<evidence type="ECO:0000256" key="14">
    <source>
        <dbReference type="SAM" id="SignalP"/>
    </source>
</evidence>
<dbReference type="Pfam" id="PF07731">
    <property type="entry name" value="Cu-oxidase_2"/>
    <property type="match status" value="1"/>
</dbReference>
<evidence type="ECO:0000259" key="15">
    <source>
        <dbReference type="Pfam" id="PF00394"/>
    </source>
</evidence>
<evidence type="ECO:0000256" key="3">
    <source>
        <dbReference type="ARBA" id="ARBA00002075"/>
    </source>
</evidence>
<evidence type="ECO:0000313" key="18">
    <source>
        <dbReference type="EMBL" id="KAF8672974.1"/>
    </source>
</evidence>
<evidence type="ECO:0000256" key="10">
    <source>
        <dbReference type="ARBA" id="ARBA00022737"/>
    </source>
</evidence>
<evidence type="ECO:0000256" key="9">
    <source>
        <dbReference type="ARBA" id="ARBA00022723"/>
    </source>
</evidence>
<evidence type="ECO:0000256" key="5">
    <source>
        <dbReference type="ARBA" id="ARBA00010609"/>
    </source>
</evidence>
<dbReference type="SUPFAM" id="SSF49503">
    <property type="entry name" value="Cupredoxins"/>
    <property type="match status" value="3"/>
</dbReference>
<dbReference type="InterPro" id="IPR001117">
    <property type="entry name" value="Cu-oxidase_2nd"/>
</dbReference>
<dbReference type="OrthoDB" id="2121828at2759"/>
<dbReference type="InterPro" id="IPR034285">
    <property type="entry name" value="CuRO_2_LCC"/>
</dbReference>
<dbReference type="InterPro" id="IPR045087">
    <property type="entry name" value="Cu-oxidase_fam"/>
</dbReference>
<evidence type="ECO:0000256" key="11">
    <source>
        <dbReference type="ARBA" id="ARBA00023002"/>
    </source>
</evidence>
<dbReference type="Proteomes" id="UP000636709">
    <property type="component" value="Unassembled WGS sequence"/>
</dbReference>
<dbReference type="CDD" id="cd13849">
    <property type="entry name" value="CuRO_1_LCC_plant"/>
    <property type="match status" value="1"/>
</dbReference>
<comment type="catalytic activity">
    <reaction evidence="1">
        <text>4 hydroquinone + O2 = 4 benzosemiquinone + 2 H2O</text>
        <dbReference type="Rhea" id="RHEA:11276"/>
        <dbReference type="ChEBI" id="CHEBI:15377"/>
        <dbReference type="ChEBI" id="CHEBI:15379"/>
        <dbReference type="ChEBI" id="CHEBI:17594"/>
        <dbReference type="ChEBI" id="CHEBI:17977"/>
        <dbReference type="EC" id="1.10.3.2"/>
    </reaction>
</comment>
<evidence type="ECO:0000256" key="8">
    <source>
        <dbReference type="ARBA" id="ARBA00022525"/>
    </source>
</evidence>
<keyword evidence="11" id="KW-0560">Oxidoreductase</keyword>
<keyword evidence="13" id="KW-0439">Lignin degradation</keyword>
<dbReference type="InterPro" id="IPR008972">
    <property type="entry name" value="Cupredoxin"/>
</dbReference>
<keyword evidence="14" id="KW-0732">Signal</keyword>
<keyword evidence="10" id="KW-0677">Repeat</keyword>
<dbReference type="InterPro" id="IPR011706">
    <property type="entry name" value="Cu-oxidase_C"/>
</dbReference>
<dbReference type="PANTHER" id="PTHR11709">
    <property type="entry name" value="MULTI-COPPER OXIDASE"/>
    <property type="match status" value="1"/>
</dbReference>
<feature type="domain" description="Plastocyanin-like" evidence="16">
    <location>
        <begin position="440"/>
        <end position="545"/>
    </location>
</feature>
<name>A0A835B535_9POAL</name>
<dbReference type="Pfam" id="PF00394">
    <property type="entry name" value="Cu-oxidase"/>
    <property type="match status" value="1"/>
</dbReference>
<evidence type="ECO:0000313" key="19">
    <source>
        <dbReference type="Proteomes" id="UP000636709"/>
    </source>
</evidence>
<evidence type="ECO:0000256" key="13">
    <source>
        <dbReference type="ARBA" id="ARBA00023185"/>
    </source>
</evidence>
<dbReference type="EMBL" id="JACEFO010002210">
    <property type="protein sequence ID" value="KAF8672974.1"/>
    <property type="molecule type" value="Genomic_DNA"/>
</dbReference>
<feature type="chain" id="PRO_5032773866" description="laccase" evidence="14">
    <location>
        <begin position="26"/>
        <end position="571"/>
    </location>
</feature>
<dbReference type="InterPro" id="IPR034288">
    <property type="entry name" value="CuRO_1_LCC"/>
</dbReference>
<keyword evidence="19" id="KW-1185">Reference proteome</keyword>
<dbReference type="InterPro" id="IPR011707">
    <property type="entry name" value="Cu-oxidase-like_N"/>
</dbReference>
<evidence type="ECO:0000256" key="1">
    <source>
        <dbReference type="ARBA" id="ARBA00000349"/>
    </source>
</evidence>
<keyword evidence="7" id="KW-0052">Apoplast</keyword>
<feature type="domain" description="Plastocyanin-like" evidence="15">
    <location>
        <begin position="161"/>
        <end position="312"/>
    </location>
</feature>
<evidence type="ECO:0000259" key="17">
    <source>
        <dbReference type="Pfam" id="PF07732"/>
    </source>
</evidence>
<dbReference type="EC" id="1.10.3.2" evidence="6"/>
<dbReference type="GO" id="GO:0048046">
    <property type="term" value="C:apoplast"/>
    <property type="evidence" value="ECO:0007669"/>
    <property type="project" value="UniProtKB-SubCell"/>
</dbReference>
<dbReference type="PANTHER" id="PTHR11709:SF356">
    <property type="entry name" value="LACCASE"/>
    <property type="match status" value="1"/>
</dbReference>
<proteinExistence type="inferred from homology"/>
<dbReference type="GO" id="GO:0046274">
    <property type="term" value="P:lignin catabolic process"/>
    <property type="evidence" value="ECO:0007669"/>
    <property type="project" value="UniProtKB-KW"/>
</dbReference>
<accession>A0A835B535</accession>
<reference evidence="18" key="1">
    <citation type="submission" date="2020-07" db="EMBL/GenBank/DDBJ databases">
        <title>Genome sequence and genetic diversity analysis of an under-domesticated orphan crop, white fonio (Digitaria exilis).</title>
        <authorList>
            <person name="Bennetzen J.L."/>
            <person name="Chen S."/>
            <person name="Ma X."/>
            <person name="Wang X."/>
            <person name="Yssel A.E.J."/>
            <person name="Chaluvadi S.R."/>
            <person name="Johnson M."/>
            <person name="Gangashetty P."/>
            <person name="Hamidou F."/>
            <person name="Sanogo M.D."/>
            <person name="Zwaenepoel A."/>
            <person name="Wallace J."/>
            <person name="Van De Peer Y."/>
            <person name="Van Deynze A."/>
        </authorList>
    </citation>
    <scope>NUCLEOTIDE SEQUENCE</scope>
    <source>
        <tissue evidence="18">Leaves</tissue>
    </source>
</reference>
<dbReference type="CDD" id="cd13875">
    <property type="entry name" value="CuRO_2_LCC_plant"/>
    <property type="match status" value="1"/>
</dbReference>
<gene>
    <name evidence="18" type="ORF">HU200_049042</name>
</gene>
<comment type="subcellular location">
    <subcellularLocation>
        <location evidence="4">Secreted</location>
        <location evidence="4">Extracellular space</location>
        <location evidence="4">Apoplast</location>
    </subcellularLocation>
</comment>
<comment type="function">
    <text evidence="3">Lignin degradation and detoxification of lignin-derived products.</text>
</comment>
<evidence type="ECO:0000256" key="12">
    <source>
        <dbReference type="ARBA" id="ARBA00023008"/>
    </source>
</evidence>
<dbReference type="AlphaFoldDB" id="A0A835B535"/>
<comment type="cofactor">
    <cofactor evidence="2">
        <name>Cu cation</name>
        <dbReference type="ChEBI" id="CHEBI:23378"/>
    </cofactor>
</comment>
<evidence type="ECO:0000256" key="2">
    <source>
        <dbReference type="ARBA" id="ARBA00001935"/>
    </source>
</evidence>
<feature type="signal peptide" evidence="14">
    <location>
        <begin position="1"/>
        <end position="25"/>
    </location>
</feature>